<keyword evidence="1" id="KW-1133">Transmembrane helix</keyword>
<name>A0A2R5GDL0_9STRA</name>
<reference evidence="2 3" key="1">
    <citation type="submission" date="2017-12" db="EMBL/GenBank/DDBJ databases">
        <title>Sequencing, de novo assembly and annotation of complete genome of a new Thraustochytrid species, strain FCC1311.</title>
        <authorList>
            <person name="Sedici K."/>
            <person name="Godart F."/>
            <person name="Aiese Cigliano R."/>
            <person name="Sanseverino W."/>
            <person name="Barakat M."/>
            <person name="Ortet P."/>
            <person name="Marechal E."/>
            <person name="Cagnac O."/>
            <person name="Amato A."/>
        </authorList>
    </citation>
    <scope>NUCLEOTIDE SEQUENCE [LARGE SCALE GENOMIC DNA]</scope>
</reference>
<gene>
    <name evidence="2" type="ORF">FCC1311_040312</name>
</gene>
<protein>
    <submittedName>
        <fullName evidence="2">Uncharacterized protein</fullName>
    </submittedName>
</protein>
<dbReference type="EMBL" id="BEYU01000036">
    <property type="protein sequence ID" value="GBG27808.1"/>
    <property type="molecule type" value="Genomic_DNA"/>
</dbReference>
<dbReference type="AlphaFoldDB" id="A0A2R5GDL0"/>
<sequence length="449" mass="51051">MRPTAAQRRARALQANRVYKRKRLAAVLAAVFVVVVAALVLWSIYLLIHVAASSHAASSIEQLQGESSGVQSSAGLQRLRANGQESLENELANWLDSDLHRCEYVQDLLDNGKSIGPPLPESGKQRPGGPFYLKQPLLHTVDPASGEEVVVLRYNIYNKSPSWTQHTDKFRNTIKVLLWNRRIQSSIFPKLYGFCNSINGFHHIVVEFIRDDVYALPPPLGLDDCFQRADKINSLFASLDEDFHLTFADIKPGQWMFRADGTAVLQDVDDMVVPGAKMVYDDLEKWHMNRIASEARLSWQEMDRIWRLSVMPRNEVSVRFVSMNLPFIMDNLGFKWSKCGMTTEFAGCLRRWRAWAVELDDAAWPSPLQLRDALRDCYSTGDFTRTLRPAAPWRDLEPMDPSKYKLPTACKREYDKPDGSQTFTRCGHSCCRSKGSDKCYYAAADQMCT</sequence>
<proteinExistence type="predicted"/>
<dbReference type="InParanoid" id="A0A2R5GDL0"/>
<dbReference type="Proteomes" id="UP000241890">
    <property type="component" value="Unassembled WGS sequence"/>
</dbReference>
<feature type="transmembrane region" description="Helical" evidence="1">
    <location>
        <begin position="24"/>
        <end position="48"/>
    </location>
</feature>
<organism evidence="2 3">
    <name type="scientific">Hondaea fermentalgiana</name>
    <dbReference type="NCBI Taxonomy" id="2315210"/>
    <lineage>
        <taxon>Eukaryota</taxon>
        <taxon>Sar</taxon>
        <taxon>Stramenopiles</taxon>
        <taxon>Bigyra</taxon>
        <taxon>Labyrinthulomycetes</taxon>
        <taxon>Thraustochytrida</taxon>
        <taxon>Thraustochytriidae</taxon>
        <taxon>Hondaea</taxon>
    </lineage>
</organism>
<keyword evidence="1" id="KW-0472">Membrane</keyword>
<comment type="caution">
    <text evidence="2">The sequence shown here is derived from an EMBL/GenBank/DDBJ whole genome shotgun (WGS) entry which is preliminary data.</text>
</comment>
<accession>A0A2R5GDL0</accession>
<evidence type="ECO:0000313" key="2">
    <source>
        <dbReference type="EMBL" id="GBG27808.1"/>
    </source>
</evidence>
<keyword evidence="3" id="KW-1185">Reference proteome</keyword>
<keyword evidence="1" id="KW-0812">Transmembrane</keyword>
<evidence type="ECO:0000313" key="3">
    <source>
        <dbReference type="Proteomes" id="UP000241890"/>
    </source>
</evidence>
<evidence type="ECO:0000256" key="1">
    <source>
        <dbReference type="SAM" id="Phobius"/>
    </source>
</evidence>